<name>A0ABZ3IUB5_9FIRM</name>
<sequence>MKQVTILRQAIEQNPHSSEAYYNLGSAMSDEGLWSEAADMFRQAIKLNPHNPKFYNKLGIVLENANMLSQAAELFGWAIKLRPDYIEALNNISTVLIRTNRFKEAEEYLRCALEINPRYAKAYNNLGMVLENMNRRVEALGCFRQAIALEPNNSVFYTNVGKMLKEFRQLNEAEVCIQQALALRPDSVNANLALATLYLLQEQYEKGWEKYDDWRLVRDGNRHLPIPQWQGEDLTGRRILLFADQGFGDTIHFIRYALMVAKLASETNLLIPKPLRRLLVFSLTNCKICNSDRIDARDYDFISPLLSLPHRFNTSRETIPQATPYLHPSRAIVETWSKTLDKIDSGKKYRIGVVWAGNPAHVNDRNRSIPFDVFSSLFDISKVSWISLQKGKRVTDLATTSNKVIDISGALVDFAETAGVIANLDLVITVDSAVAHLAGSMGQKTWLLLPYNPDWRWQLDREDSPWYPTLRLFRQHEIDTWAEVLAKVRKSVEELLGELLGDHS</sequence>
<dbReference type="PANTHER" id="PTHR44809:SF1">
    <property type="entry name" value="PROTEIN O-MANNOSYL-TRANSFERASE TMTC1"/>
    <property type="match status" value="1"/>
</dbReference>
<dbReference type="Pfam" id="PF00515">
    <property type="entry name" value="TPR_1"/>
    <property type="match status" value="1"/>
</dbReference>
<dbReference type="InterPro" id="IPR011990">
    <property type="entry name" value="TPR-like_helical_dom_sf"/>
</dbReference>
<reference evidence="4" key="1">
    <citation type="submission" date="2024-05" db="EMBL/GenBank/DDBJ databases">
        <title>Isolation and characterization of Sporomusa carbonis sp. nov., a carboxydotrophic hydrogenogen in the genus of Sporomusa isolated from a charcoal burning pile.</title>
        <authorList>
            <person name="Boeer T."/>
            <person name="Rosenbaum F."/>
            <person name="Eysell L."/>
            <person name="Mueller V."/>
            <person name="Daniel R."/>
            <person name="Poehlein A."/>
        </authorList>
    </citation>
    <scope>NUCLEOTIDE SEQUENCE [LARGE SCALE GENOMIC DNA]</scope>
    <source>
        <strain evidence="4">DSM 10669</strain>
    </source>
</reference>
<feature type="repeat" description="TPR" evidence="3">
    <location>
        <begin position="52"/>
        <end position="85"/>
    </location>
</feature>
<dbReference type="Gene3D" id="1.25.40.10">
    <property type="entry name" value="Tetratricopeptide repeat domain"/>
    <property type="match status" value="2"/>
</dbReference>
<accession>A0ABZ3IUB5</accession>
<dbReference type="PROSITE" id="PS50293">
    <property type="entry name" value="TPR_REGION"/>
    <property type="match status" value="2"/>
</dbReference>
<evidence type="ECO:0000256" key="1">
    <source>
        <dbReference type="ARBA" id="ARBA00022737"/>
    </source>
</evidence>
<dbReference type="SUPFAM" id="SSF53756">
    <property type="entry name" value="UDP-Glycosyltransferase/glycogen phosphorylase"/>
    <property type="match status" value="1"/>
</dbReference>
<dbReference type="PROSITE" id="PS50005">
    <property type="entry name" value="TPR"/>
    <property type="match status" value="5"/>
</dbReference>
<feature type="repeat" description="TPR" evidence="3">
    <location>
        <begin position="18"/>
        <end position="51"/>
    </location>
</feature>
<dbReference type="Proteomes" id="UP000216752">
    <property type="component" value="Chromosome"/>
</dbReference>
<dbReference type="SUPFAM" id="SSF48439">
    <property type="entry name" value="Protein prenylyltransferase"/>
    <property type="match status" value="1"/>
</dbReference>
<dbReference type="InterPro" id="IPR052943">
    <property type="entry name" value="TMTC_O-mannosyl-trnsfr"/>
</dbReference>
<feature type="repeat" description="TPR" evidence="3">
    <location>
        <begin position="120"/>
        <end position="153"/>
    </location>
</feature>
<keyword evidence="5" id="KW-1185">Reference proteome</keyword>
<dbReference type="PANTHER" id="PTHR44809">
    <property type="match status" value="1"/>
</dbReference>
<dbReference type="InterPro" id="IPR013105">
    <property type="entry name" value="TPR_2"/>
</dbReference>
<dbReference type="Gene3D" id="3.40.50.2000">
    <property type="entry name" value="Glycogen Phosphorylase B"/>
    <property type="match status" value="1"/>
</dbReference>
<dbReference type="Pfam" id="PF13432">
    <property type="entry name" value="TPR_16"/>
    <property type="match status" value="1"/>
</dbReference>
<gene>
    <name evidence="4" type="primary">lapB</name>
    <name evidence="4" type="ORF">SPSIL_055530</name>
</gene>
<organism evidence="4 5">
    <name type="scientific">Sporomusa silvacetica DSM 10669</name>
    <dbReference type="NCBI Taxonomy" id="1123289"/>
    <lineage>
        <taxon>Bacteria</taxon>
        <taxon>Bacillati</taxon>
        <taxon>Bacillota</taxon>
        <taxon>Negativicutes</taxon>
        <taxon>Selenomonadales</taxon>
        <taxon>Sporomusaceae</taxon>
        <taxon>Sporomusa</taxon>
    </lineage>
</organism>
<dbReference type="InterPro" id="IPR019734">
    <property type="entry name" value="TPR_rpt"/>
</dbReference>
<proteinExistence type="predicted"/>
<evidence type="ECO:0000313" key="5">
    <source>
        <dbReference type="Proteomes" id="UP000216752"/>
    </source>
</evidence>
<keyword evidence="1" id="KW-0677">Repeat</keyword>
<feature type="repeat" description="TPR" evidence="3">
    <location>
        <begin position="86"/>
        <end position="119"/>
    </location>
</feature>
<evidence type="ECO:0000256" key="2">
    <source>
        <dbReference type="ARBA" id="ARBA00022803"/>
    </source>
</evidence>
<dbReference type="Pfam" id="PF07719">
    <property type="entry name" value="TPR_2"/>
    <property type="match status" value="1"/>
</dbReference>
<dbReference type="RefSeq" id="WP_094605959.1">
    <property type="nucleotide sequence ID" value="NZ_CP155573.1"/>
</dbReference>
<dbReference type="EMBL" id="CP155573">
    <property type="protein sequence ID" value="XFO69321.1"/>
    <property type="molecule type" value="Genomic_DNA"/>
</dbReference>
<dbReference type="SMART" id="SM00028">
    <property type="entry name" value="TPR"/>
    <property type="match status" value="5"/>
</dbReference>
<protein>
    <submittedName>
        <fullName evidence="4">Lipopolysaccharide assembly protein B</fullName>
    </submittedName>
</protein>
<evidence type="ECO:0000313" key="4">
    <source>
        <dbReference type="EMBL" id="XFO69321.1"/>
    </source>
</evidence>
<keyword evidence="2 3" id="KW-0802">TPR repeat</keyword>
<evidence type="ECO:0000256" key="3">
    <source>
        <dbReference type="PROSITE-ProRule" id="PRU00339"/>
    </source>
</evidence>
<feature type="repeat" description="TPR" evidence="3">
    <location>
        <begin position="154"/>
        <end position="187"/>
    </location>
</feature>